<dbReference type="SUPFAM" id="SSF53335">
    <property type="entry name" value="S-adenosyl-L-methionine-dependent methyltransferases"/>
    <property type="match status" value="1"/>
</dbReference>
<dbReference type="GO" id="GO:0032259">
    <property type="term" value="P:methylation"/>
    <property type="evidence" value="ECO:0007669"/>
    <property type="project" value="UniProtKB-KW"/>
</dbReference>
<dbReference type="EMBL" id="JACJSG010000023">
    <property type="protein sequence ID" value="MBD2502391.1"/>
    <property type="molecule type" value="Genomic_DNA"/>
</dbReference>
<evidence type="ECO:0000259" key="1">
    <source>
        <dbReference type="Pfam" id="PF13649"/>
    </source>
</evidence>
<proteinExistence type="predicted"/>
<protein>
    <submittedName>
        <fullName evidence="2">Class I SAM-dependent methyltransferase</fullName>
    </submittedName>
</protein>
<organism evidence="2 3">
    <name type="scientific">Anabaena azotica FACHB-119</name>
    <dbReference type="NCBI Taxonomy" id="947527"/>
    <lineage>
        <taxon>Bacteria</taxon>
        <taxon>Bacillati</taxon>
        <taxon>Cyanobacteriota</taxon>
        <taxon>Cyanophyceae</taxon>
        <taxon>Nostocales</taxon>
        <taxon>Nostocaceae</taxon>
        <taxon>Anabaena</taxon>
        <taxon>Anabaena azotica</taxon>
    </lineage>
</organism>
<dbReference type="InterPro" id="IPR050508">
    <property type="entry name" value="Methyltransf_Superfamily"/>
</dbReference>
<evidence type="ECO:0000313" key="2">
    <source>
        <dbReference type="EMBL" id="MBD2502391.1"/>
    </source>
</evidence>
<dbReference type="Pfam" id="PF13649">
    <property type="entry name" value="Methyltransf_25"/>
    <property type="match status" value="1"/>
</dbReference>
<accession>A0ABR8D777</accession>
<dbReference type="InterPro" id="IPR029063">
    <property type="entry name" value="SAM-dependent_MTases_sf"/>
</dbReference>
<dbReference type="RefSeq" id="WP_190474611.1">
    <property type="nucleotide sequence ID" value="NZ_JACJSG010000023.1"/>
</dbReference>
<gene>
    <name evidence="2" type="ORF">H6G83_17540</name>
</gene>
<dbReference type="PANTHER" id="PTHR42912">
    <property type="entry name" value="METHYLTRANSFERASE"/>
    <property type="match status" value="1"/>
</dbReference>
<reference evidence="2 3" key="1">
    <citation type="journal article" date="2020" name="ISME J.">
        <title>Comparative genomics reveals insights into cyanobacterial evolution and habitat adaptation.</title>
        <authorList>
            <person name="Chen M.Y."/>
            <person name="Teng W.K."/>
            <person name="Zhao L."/>
            <person name="Hu C.X."/>
            <person name="Zhou Y.K."/>
            <person name="Han B.P."/>
            <person name="Song L.R."/>
            <person name="Shu W.S."/>
        </authorList>
    </citation>
    <scope>NUCLEOTIDE SEQUENCE [LARGE SCALE GENOMIC DNA]</scope>
    <source>
        <strain evidence="2 3">FACHB-119</strain>
    </source>
</reference>
<dbReference type="CDD" id="cd02440">
    <property type="entry name" value="AdoMet_MTases"/>
    <property type="match status" value="1"/>
</dbReference>
<dbReference type="GO" id="GO:0008168">
    <property type="term" value="F:methyltransferase activity"/>
    <property type="evidence" value="ECO:0007669"/>
    <property type="project" value="UniProtKB-KW"/>
</dbReference>
<feature type="domain" description="Methyltransferase" evidence="1">
    <location>
        <begin position="104"/>
        <end position="200"/>
    </location>
</feature>
<dbReference type="Proteomes" id="UP000661112">
    <property type="component" value="Unassembled WGS sequence"/>
</dbReference>
<keyword evidence="3" id="KW-1185">Reference proteome</keyword>
<dbReference type="InterPro" id="IPR041698">
    <property type="entry name" value="Methyltransf_25"/>
</dbReference>
<dbReference type="Gene3D" id="3.40.50.150">
    <property type="entry name" value="Vaccinia Virus protein VP39"/>
    <property type="match status" value="1"/>
</dbReference>
<keyword evidence="2" id="KW-0489">Methyltransferase</keyword>
<comment type="caution">
    <text evidence="2">The sequence shown here is derived from an EMBL/GenBank/DDBJ whole genome shotgun (WGS) entry which is preliminary data.</text>
</comment>
<sequence length="297" mass="33427">MPAGKKTIWDTFLSPIFRFLIDEDKLRRYAQSINWEKECDRLRRHDVIIPSYYSSQNFHGIEGGYLNCIAAISYDSITEYVTPPNETWVRQTLINAVKVQPRRILDLGCGTGSTTIMLKQAFPQADVIGLDLSPYMLVRAEDKAKTAGLDITWRQGNAEKTSFPDASFDLITAALLFHETPVAVSQAILQECSRLLVTGGQVLILDGSQKSLRQLEWLNKIFEEPYIHEYAADSVDAWMGAAGFDRVSTEDVWWIHQLTSGVKPISATDRTVNVKDRQYLPAIDNNNLEGLESPVLA</sequence>
<name>A0ABR8D777_9NOST</name>
<keyword evidence="2" id="KW-0808">Transferase</keyword>
<evidence type="ECO:0000313" key="3">
    <source>
        <dbReference type="Proteomes" id="UP000661112"/>
    </source>
</evidence>
<dbReference type="PANTHER" id="PTHR42912:SF80">
    <property type="entry name" value="METHYLTRANSFERASE DOMAIN-CONTAINING PROTEIN"/>
    <property type="match status" value="1"/>
</dbReference>